<accession>A0ABU3U454</accession>
<evidence type="ECO:0000313" key="5">
    <source>
        <dbReference type="Proteomes" id="UP001268651"/>
    </source>
</evidence>
<dbReference type="InterPro" id="IPR000182">
    <property type="entry name" value="GNAT_dom"/>
</dbReference>
<keyword evidence="5" id="KW-1185">Reference proteome</keyword>
<keyword evidence="1" id="KW-0808">Transferase</keyword>
<comment type="caution">
    <text evidence="4">The sequence shown here is derived from an EMBL/GenBank/DDBJ whole genome shotgun (WGS) entry which is preliminary data.</text>
</comment>
<dbReference type="InterPro" id="IPR050832">
    <property type="entry name" value="Bact_Acetyltransf"/>
</dbReference>
<dbReference type="Gene3D" id="3.40.630.30">
    <property type="match status" value="1"/>
</dbReference>
<protein>
    <submittedName>
        <fullName evidence="4">GNAT family N-acetyltransferase</fullName>
    </submittedName>
</protein>
<dbReference type="SUPFAM" id="SSF55729">
    <property type="entry name" value="Acyl-CoA N-acyltransferases (Nat)"/>
    <property type="match status" value="1"/>
</dbReference>
<organism evidence="4 5">
    <name type="scientific">Gilvirhabdus luticola</name>
    <dbReference type="NCBI Taxonomy" id="3079858"/>
    <lineage>
        <taxon>Bacteria</taxon>
        <taxon>Pseudomonadati</taxon>
        <taxon>Bacteroidota</taxon>
        <taxon>Flavobacteriia</taxon>
        <taxon>Flavobacteriales</taxon>
        <taxon>Flavobacteriaceae</taxon>
        <taxon>Gilvirhabdus</taxon>
    </lineage>
</organism>
<feature type="domain" description="N-acetyltransferase" evidence="3">
    <location>
        <begin position="3"/>
        <end position="161"/>
    </location>
</feature>
<dbReference type="Proteomes" id="UP001268651">
    <property type="component" value="Unassembled WGS sequence"/>
</dbReference>
<dbReference type="InterPro" id="IPR016181">
    <property type="entry name" value="Acyl_CoA_acyltransferase"/>
</dbReference>
<evidence type="ECO:0000256" key="1">
    <source>
        <dbReference type="ARBA" id="ARBA00022679"/>
    </source>
</evidence>
<dbReference type="PANTHER" id="PTHR43877">
    <property type="entry name" value="AMINOALKYLPHOSPHONATE N-ACETYLTRANSFERASE-RELATED-RELATED"/>
    <property type="match status" value="1"/>
</dbReference>
<name>A0ABU3U454_9FLAO</name>
<dbReference type="EMBL" id="JAWHTF010000001">
    <property type="protein sequence ID" value="MDU8885102.1"/>
    <property type="molecule type" value="Genomic_DNA"/>
</dbReference>
<reference evidence="4 5" key="1">
    <citation type="submission" date="2023-10" db="EMBL/GenBank/DDBJ databases">
        <title>Marimonas sp. nov. isolated from tidal mud flat.</title>
        <authorList>
            <person name="Jaincy N.J."/>
            <person name="Srinivasan S."/>
            <person name="Lee S.-S."/>
        </authorList>
    </citation>
    <scope>NUCLEOTIDE SEQUENCE [LARGE SCALE GENOMIC DNA]</scope>
    <source>
        <strain evidence="4 5">MJ-SS3</strain>
    </source>
</reference>
<evidence type="ECO:0000256" key="2">
    <source>
        <dbReference type="ARBA" id="ARBA00023315"/>
    </source>
</evidence>
<keyword evidence="2" id="KW-0012">Acyltransferase</keyword>
<dbReference type="Pfam" id="PF00583">
    <property type="entry name" value="Acetyltransf_1"/>
    <property type="match status" value="1"/>
</dbReference>
<gene>
    <name evidence="4" type="ORF">RXV94_02940</name>
</gene>
<dbReference type="RefSeq" id="WP_316660963.1">
    <property type="nucleotide sequence ID" value="NZ_JAWHTF010000001.1"/>
</dbReference>
<sequence>MKPIVRKATLDDIQILLDFEQGVIEAERPMDPTIKEGKINYYSISDLIKSDTSEVYVVEINKEIVASGYAKIKPDRHYLKHDKQGYLGFMFVPEKHRGNGYNKLIVDALLKWCKEREVFEIRLDVYDDNLPAIKAYQKSGFKKHMINMRLDIKDLNIHNFEN</sequence>
<dbReference type="CDD" id="cd04301">
    <property type="entry name" value="NAT_SF"/>
    <property type="match status" value="1"/>
</dbReference>
<dbReference type="PROSITE" id="PS51186">
    <property type="entry name" value="GNAT"/>
    <property type="match status" value="1"/>
</dbReference>
<evidence type="ECO:0000313" key="4">
    <source>
        <dbReference type="EMBL" id="MDU8885102.1"/>
    </source>
</evidence>
<evidence type="ECO:0000259" key="3">
    <source>
        <dbReference type="PROSITE" id="PS51186"/>
    </source>
</evidence>
<proteinExistence type="predicted"/>